<dbReference type="EMBL" id="JAHWGI010001267">
    <property type="protein sequence ID" value="KAK3926570.1"/>
    <property type="molecule type" value="Genomic_DNA"/>
</dbReference>
<proteinExistence type="predicted"/>
<sequence>MTGTNVQPRKLLSGGTQSSKTVKYTTLSVVYGRGLVLPDLAIVTILLLLVAERSNIMSMSIPRGLLGRML</sequence>
<gene>
    <name evidence="2" type="ORF">KUF71_014906</name>
</gene>
<organism evidence="2 3">
    <name type="scientific">Frankliniella fusca</name>
    <dbReference type="NCBI Taxonomy" id="407009"/>
    <lineage>
        <taxon>Eukaryota</taxon>
        <taxon>Metazoa</taxon>
        <taxon>Ecdysozoa</taxon>
        <taxon>Arthropoda</taxon>
        <taxon>Hexapoda</taxon>
        <taxon>Insecta</taxon>
        <taxon>Pterygota</taxon>
        <taxon>Neoptera</taxon>
        <taxon>Paraneoptera</taxon>
        <taxon>Thysanoptera</taxon>
        <taxon>Terebrantia</taxon>
        <taxon>Thripoidea</taxon>
        <taxon>Thripidae</taxon>
        <taxon>Frankliniella</taxon>
    </lineage>
</organism>
<keyword evidence="1" id="KW-1133">Transmembrane helix</keyword>
<accession>A0AAE1LP39</accession>
<feature type="transmembrane region" description="Helical" evidence="1">
    <location>
        <begin position="30"/>
        <end position="51"/>
    </location>
</feature>
<keyword evidence="1" id="KW-0812">Transmembrane</keyword>
<dbReference type="Proteomes" id="UP001219518">
    <property type="component" value="Unassembled WGS sequence"/>
</dbReference>
<evidence type="ECO:0000256" key="1">
    <source>
        <dbReference type="SAM" id="Phobius"/>
    </source>
</evidence>
<reference evidence="2" key="1">
    <citation type="submission" date="2021-07" db="EMBL/GenBank/DDBJ databases">
        <authorList>
            <person name="Catto M.A."/>
            <person name="Jacobson A."/>
            <person name="Kennedy G."/>
            <person name="Labadie P."/>
            <person name="Hunt B.G."/>
            <person name="Srinivasan R."/>
        </authorList>
    </citation>
    <scope>NUCLEOTIDE SEQUENCE</scope>
    <source>
        <strain evidence="2">PL_HMW_Pooled</strain>
        <tissue evidence="2">Head</tissue>
    </source>
</reference>
<reference evidence="2" key="2">
    <citation type="journal article" date="2023" name="BMC Genomics">
        <title>Pest status, molecular evolution, and epigenetic factors derived from the genome assembly of Frankliniella fusca, a thysanopteran phytovirus vector.</title>
        <authorList>
            <person name="Catto M.A."/>
            <person name="Labadie P.E."/>
            <person name="Jacobson A.L."/>
            <person name="Kennedy G.G."/>
            <person name="Srinivasan R."/>
            <person name="Hunt B.G."/>
        </authorList>
    </citation>
    <scope>NUCLEOTIDE SEQUENCE</scope>
    <source>
        <strain evidence="2">PL_HMW_Pooled</strain>
    </source>
</reference>
<evidence type="ECO:0000313" key="3">
    <source>
        <dbReference type="Proteomes" id="UP001219518"/>
    </source>
</evidence>
<name>A0AAE1LP39_9NEOP</name>
<dbReference type="AlphaFoldDB" id="A0AAE1LP39"/>
<keyword evidence="1" id="KW-0472">Membrane</keyword>
<keyword evidence="3" id="KW-1185">Reference proteome</keyword>
<protein>
    <submittedName>
        <fullName evidence="2">Dihydroorotase</fullName>
    </submittedName>
</protein>
<comment type="caution">
    <text evidence="2">The sequence shown here is derived from an EMBL/GenBank/DDBJ whole genome shotgun (WGS) entry which is preliminary data.</text>
</comment>
<evidence type="ECO:0000313" key="2">
    <source>
        <dbReference type="EMBL" id="KAK3926570.1"/>
    </source>
</evidence>